<evidence type="ECO:0008006" key="4">
    <source>
        <dbReference type="Google" id="ProtNLM"/>
    </source>
</evidence>
<evidence type="ECO:0000256" key="1">
    <source>
        <dbReference type="SAM" id="MobiDB-lite"/>
    </source>
</evidence>
<organism evidence="2 3">
    <name type="scientific">Natrinema halophilum</name>
    <dbReference type="NCBI Taxonomy" id="1699371"/>
    <lineage>
        <taxon>Archaea</taxon>
        <taxon>Methanobacteriati</taxon>
        <taxon>Methanobacteriota</taxon>
        <taxon>Stenosarchaea group</taxon>
        <taxon>Halobacteria</taxon>
        <taxon>Halobacteriales</taxon>
        <taxon>Natrialbaceae</taxon>
        <taxon>Natrinema</taxon>
    </lineage>
</organism>
<dbReference type="KEGG" id="haly:HYG82_15130"/>
<dbReference type="Proteomes" id="UP000509241">
    <property type="component" value="Chromosome"/>
</dbReference>
<evidence type="ECO:0000313" key="2">
    <source>
        <dbReference type="EMBL" id="QLG50094.1"/>
    </source>
</evidence>
<name>A0A7D5GIR5_9EURY</name>
<accession>A0A7D5GIR5</accession>
<dbReference type="GeneID" id="56034651"/>
<sequence>MSGDGTAEPSTVESQVTAVASTLETDDDERRVTATGGPIVTAAVTEELTAPSLRASETVAVILSLLIVVFRTTGSSASLGTVTLAPILCAVI</sequence>
<keyword evidence="3" id="KW-1185">Reference proteome</keyword>
<protein>
    <recommendedName>
        <fullName evidence="4">MMPL family transporter</fullName>
    </recommendedName>
</protein>
<evidence type="ECO:0000313" key="3">
    <source>
        <dbReference type="Proteomes" id="UP000509241"/>
    </source>
</evidence>
<feature type="compositionally biased region" description="Polar residues" evidence="1">
    <location>
        <begin position="8"/>
        <end position="23"/>
    </location>
</feature>
<proteinExistence type="predicted"/>
<gene>
    <name evidence="2" type="ORF">HYG82_15130</name>
</gene>
<dbReference type="RefSeq" id="WP_179262268.1">
    <property type="nucleotide sequence ID" value="NZ_CP058601.1"/>
</dbReference>
<dbReference type="EMBL" id="CP058601">
    <property type="protein sequence ID" value="QLG50094.1"/>
    <property type="molecule type" value="Genomic_DNA"/>
</dbReference>
<reference evidence="2 3" key="1">
    <citation type="submission" date="2020-07" db="EMBL/GenBank/DDBJ databases">
        <authorList>
            <person name="Cui H."/>
        </authorList>
    </citation>
    <scope>NUCLEOTIDE SEQUENCE [LARGE SCALE GENOMIC DNA]</scope>
    <source>
        <strain evidence="2 3">YPL8</strain>
    </source>
</reference>
<dbReference type="AlphaFoldDB" id="A0A7D5GIR5"/>
<feature type="region of interest" description="Disordered" evidence="1">
    <location>
        <begin position="1"/>
        <end position="30"/>
    </location>
</feature>